<keyword evidence="3" id="KW-0862">Zinc</keyword>
<feature type="domain" description="FYVE-type" evidence="7">
    <location>
        <begin position="233"/>
        <end position="292"/>
    </location>
</feature>
<dbReference type="PANTHER" id="PTHR13510:SF44">
    <property type="entry name" value="RABENOSYN-5"/>
    <property type="match status" value="1"/>
</dbReference>
<keyword evidence="2 4" id="KW-0863">Zinc-finger</keyword>
<accession>A0A0W8D6F2</accession>
<dbReference type="CDD" id="cd00065">
    <property type="entry name" value="FYVE_like_SF"/>
    <property type="match status" value="1"/>
</dbReference>
<dbReference type="STRING" id="4790.A0A0W8D6F2"/>
<comment type="caution">
    <text evidence="8">The sequence shown here is derived from an EMBL/GenBank/DDBJ whole genome shotgun (WGS) entry which is preliminary data.</text>
</comment>
<dbReference type="OrthoDB" id="71118at2759"/>
<dbReference type="Proteomes" id="UP000052943">
    <property type="component" value="Unassembled WGS sequence"/>
</dbReference>
<dbReference type="AlphaFoldDB" id="A0A0W8D6F2"/>
<evidence type="ECO:0000256" key="1">
    <source>
        <dbReference type="ARBA" id="ARBA00022723"/>
    </source>
</evidence>
<dbReference type="EMBL" id="LNFO01001386">
    <property type="protein sequence ID" value="KUF91991.1"/>
    <property type="molecule type" value="Genomic_DNA"/>
</dbReference>
<dbReference type="InterPro" id="IPR011011">
    <property type="entry name" value="Znf_FYVE_PHD"/>
</dbReference>
<dbReference type="Gene3D" id="3.30.40.10">
    <property type="entry name" value="Zinc/RING finger domain, C3HC4 (zinc finger)"/>
    <property type="match status" value="1"/>
</dbReference>
<reference evidence="8 9" key="1">
    <citation type="submission" date="2015-11" db="EMBL/GenBank/DDBJ databases">
        <title>Genomes and virulence difference between two physiological races of Phytophthora nicotianae.</title>
        <authorList>
            <person name="Liu H."/>
            <person name="Ma X."/>
            <person name="Yu H."/>
            <person name="Fang D."/>
            <person name="Li Y."/>
            <person name="Wang X."/>
            <person name="Wang W."/>
            <person name="Dong Y."/>
            <person name="Xiao B."/>
        </authorList>
    </citation>
    <scope>NUCLEOTIDE SEQUENCE [LARGE SCALE GENOMIC DNA]</scope>
    <source>
        <strain evidence="9">race 0</strain>
    </source>
</reference>
<evidence type="ECO:0000313" key="9">
    <source>
        <dbReference type="Proteomes" id="UP000052943"/>
    </source>
</evidence>
<evidence type="ECO:0000256" key="5">
    <source>
        <dbReference type="SAM" id="Coils"/>
    </source>
</evidence>
<feature type="coiled-coil region" evidence="5">
    <location>
        <begin position="401"/>
        <end position="516"/>
    </location>
</feature>
<evidence type="ECO:0000313" key="8">
    <source>
        <dbReference type="EMBL" id="KUF91991.1"/>
    </source>
</evidence>
<dbReference type="PANTHER" id="PTHR13510">
    <property type="entry name" value="FYVE-FINGER-CONTAINING RAB5 EFFECTOR PROTEIN RABENOSYN-5-RELATED"/>
    <property type="match status" value="1"/>
</dbReference>
<dbReference type="Pfam" id="PF01363">
    <property type="entry name" value="FYVE"/>
    <property type="match status" value="1"/>
</dbReference>
<evidence type="ECO:0000259" key="7">
    <source>
        <dbReference type="PROSITE" id="PS50178"/>
    </source>
</evidence>
<sequence>MDRVLSSPTKQKALVQLMSSDPSLLDGLDDDVLSSITLLSDPPKKSWDRRPALLSRESSKGERKTIQLYPDDAAFVEKRKPTLALAPGGISHAKRATLARANTVLLSPSSNAKALAATASSKQDGRNGSELLTGTGSMRQTHVPRRSTFYPTVQRDKPLPVVLFDDSMLNVDGGTKTTKSPQDNGRDWHLVYCWIIIISSLEANGSHEGRLLFPCKAGVCVINLLVCVLTSLFSARKACYVCMREFNVLRKRHSCRMCGEVICSRCSVHREVNLPVMENKLRICSCCFVAYRKKLEESNLQSHDDEADSYELANDSSADHRESASRGGSLAASNPDLPELSVSNAMPFQVSPSLSPSENTSDRSSSRNTVNTLSDVSFSSDMAYENFSSGSFSGSRNMEDELEAVLKAKQLEKEVEASQQRIQALEAQIATQESQQDLLSTEQQTQLREARATIKILQEKLRMQEVNARQAAHNRDSICLSKLRQTELYANEDDESEALKKKLKVLERQLKQAGISVAEVIPYEVAKKKVAEISRRLQEIGSSEVVMEDKQAQAAARKEYYILEQEMEKYHMALVMTDEYIEEQRLLEQEWEDANREANAEALRLLRSAIPVDISRLSERELIEIATPTGAKFPAELARRLKRTNVLQLLRTDPKTIVKMHPSVIEGYRTTGLTLLERRALHGVLKEPFKEWKKQQKDEMAQKKYAWYCKLKEAFITAARNLTNHCRSSETGYEIDNLVIGSQHNCDLVGLACPVRTEERVRKLYYGLGFIPEPEFIKEEILKSDPENAGEKALLEAQAHVREMVANQRQRDLKAHYNMNMREVAQALGALEEMDSILEQIRALDISFPTSGGDDIEQQSQCNSLLNSTRELTLLLSKRAGICIMGKRDPAKNEEDTRSPFEVREACQAIIFLQGILADVKALLFDDKGMIRENISITAAAAFKPVQELIDDVHEKNSAALGDDISSMNGVNRVPWAKRTVVHTSNDKQLLSPQTLVNRSAALPTSALLFDAIKARRKQNSKLFSTRDSIAKNESPTETSQPSKPLDLMAAIRARKRAQSGDATQH</sequence>
<keyword evidence="1" id="KW-0479">Metal-binding</keyword>
<organism evidence="8 9">
    <name type="scientific">Phytophthora nicotianae</name>
    <name type="common">Potato buckeye rot agent</name>
    <name type="synonym">Phytophthora parasitica</name>
    <dbReference type="NCBI Taxonomy" id="4792"/>
    <lineage>
        <taxon>Eukaryota</taxon>
        <taxon>Sar</taxon>
        <taxon>Stramenopiles</taxon>
        <taxon>Oomycota</taxon>
        <taxon>Peronosporomycetes</taxon>
        <taxon>Peronosporales</taxon>
        <taxon>Peronosporaceae</taxon>
        <taxon>Phytophthora</taxon>
    </lineage>
</organism>
<feature type="region of interest" description="Disordered" evidence="6">
    <location>
        <begin position="1022"/>
        <end position="1048"/>
    </location>
</feature>
<name>A0A0W8D6F2_PHYNI</name>
<evidence type="ECO:0000256" key="4">
    <source>
        <dbReference type="PROSITE-ProRule" id="PRU00091"/>
    </source>
</evidence>
<dbReference type="SUPFAM" id="SSF57903">
    <property type="entry name" value="FYVE/PHD zinc finger"/>
    <property type="match status" value="1"/>
</dbReference>
<dbReference type="InterPro" id="IPR052727">
    <property type="entry name" value="Rab4/Rab5_effector"/>
</dbReference>
<feature type="region of interest" description="Disordered" evidence="6">
    <location>
        <begin position="312"/>
        <end position="370"/>
    </location>
</feature>
<gene>
    <name evidence="8" type="ORF">AM587_10017575</name>
</gene>
<keyword evidence="5" id="KW-0175">Coiled coil</keyword>
<feature type="compositionally biased region" description="Polar residues" evidence="6">
    <location>
        <begin position="341"/>
        <end position="359"/>
    </location>
</feature>
<dbReference type="GO" id="GO:0008270">
    <property type="term" value="F:zinc ion binding"/>
    <property type="evidence" value="ECO:0007669"/>
    <property type="project" value="UniProtKB-KW"/>
</dbReference>
<evidence type="ECO:0000256" key="3">
    <source>
        <dbReference type="ARBA" id="ARBA00022833"/>
    </source>
</evidence>
<dbReference type="InterPro" id="IPR000306">
    <property type="entry name" value="Znf_FYVE"/>
</dbReference>
<proteinExistence type="predicted"/>
<feature type="compositionally biased region" description="Polar residues" evidence="6">
    <location>
        <begin position="1022"/>
        <end position="1043"/>
    </location>
</feature>
<dbReference type="SMART" id="SM00064">
    <property type="entry name" value="FYVE"/>
    <property type="match status" value="1"/>
</dbReference>
<feature type="region of interest" description="Disordered" evidence="6">
    <location>
        <begin position="116"/>
        <end position="138"/>
    </location>
</feature>
<dbReference type="InterPro" id="IPR017455">
    <property type="entry name" value="Znf_FYVE-rel"/>
</dbReference>
<dbReference type="PROSITE" id="PS50178">
    <property type="entry name" value="ZF_FYVE"/>
    <property type="match status" value="1"/>
</dbReference>
<protein>
    <submittedName>
        <fullName evidence="8">1-phosphatidylinositol 3-phosphate 5-kinase FAB1</fullName>
    </submittedName>
</protein>
<evidence type="ECO:0000256" key="6">
    <source>
        <dbReference type="SAM" id="MobiDB-lite"/>
    </source>
</evidence>
<evidence type="ECO:0000256" key="2">
    <source>
        <dbReference type="ARBA" id="ARBA00022771"/>
    </source>
</evidence>
<dbReference type="InterPro" id="IPR013083">
    <property type="entry name" value="Znf_RING/FYVE/PHD"/>
</dbReference>